<dbReference type="KEGG" id="tim:GMBLW1_18150"/>
<dbReference type="EMBL" id="LR593887">
    <property type="protein sequence ID" value="VTS00522.1"/>
    <property type="molecule type" value="Genomic_DNA"/>
</dbReference>
<evidence type="ECO:0000313" key="2">
    <source>
        <dbReference type="Proteomes" id="UP000464378"/>
    </source>
</evidence>
<evidence type="ECO:0000313" key="1">
    <source>
        <dbReference type="EMBL" id="VIP02145.1"/>
    </source>
</evidence>
<protein>
    <submittedName>
        <fullName evidence="1">Uncharacterized protein</fullName>
    </submittedName>
</protein>
<proteinExistence type="predicted"/>
<dbReference type="AlphaFoldDB" id="A0A6C2YM38"/>
<keyword evidence="2" id="KW-1185">Reference proteome</keyword>
<organism evidence="1">
    <name type="scientific">Tuwongella immobilis</name>
    <dbReference type="NCBI Taxonomy" id="692036"/>
    <lineage>
        <taxon>Bacteria</taxon>
        <taxon>Pseudomonadati</taxon>
        <taxon>Planctomycetota</taxon>
        <taxon>Planctomycetia</taxon>
        <taxon>Gemmatales</taxon>
        <taxon>Gemmataceae</taxon>
        <taxon>Tuwongella</taxon>
    </lineage>
</organism>
<dbReference type="RefSeq" id="WP_162657346.1">
    <property type="nucleotide sequence ID" value="NZ_LR593887.1"/>
</dbReference>
<name>A0A6C2YM38_9BACT</name>
<gene>
    <name evidence="1" type="ORF">GMBLW1_18150</name>
</gene>
<reference evidence="1" key="1">
    <citation type="submission" date="2019-04" db="EMBL/GenBank/DDBJ databases">
        <authorList>
            <consortium name="Science for Life Laboratories"/>
        </authorList>
    </citation>
    <scope>NUCLEOTIDE SEQUENCE</scope>
    <source>
        <strain evidence="1">MBLW1</strain>
    </source>
</reference>
<dbReference type="EMBL" id="LR586016">
    <property type="protein sequence ID" value="VIP02145.1"/>
    <property type="molecule type" value="Genomic_DNA"/>
</dbReference>
<sequence>MNAIDILNRLADAGEAHLKQEAENRERQERERLAHAWSNFLATARTILGDIFPIPETAPAAFDGKHTFSLPFYPFGIAVWADIYHNITWKLSAFRVVVQKEFSRIQAVDLLPEQFQYCQRLDVAIALARRVATNQLISTTIQPN</sequence>
<dbReference type="InParanoid" id="A0A6C2YM38"/>
<dbReference type="Proteomes" id="UP000464378">
    <property type="component" value="Chromosome"/>
</dbReference>
<accession>A0A6C2YM38</accession>